<sequence length="335" mass="35984">MVTYEQLYHLDLKKLNAAVEAWDTQIRQLQSLDDAFTSDVSKTFQQAGWRSGDFTSVMAAEKVKEADRELTEAVAEAKGIRGILRDAHDRLKKHKADLVELADVEAPSRGLVVSSTGRVHVRNDPAKDLTGLDDAEKKAVLAAQKEKVDDVTGKIEDILLRAGATDELCAEALRRNVDGKAESGFNSTVYTTVNSYKKSMKETPERVSTQGAPFGSSTIKPVAEFLSYKSWINGLGAAVHGKGSEAWNYFLGGTGSAAVSAMSTDAGKSLTGWNRAGSVLNKAGSGILKFGSKVFGFPVCLAATGIDYAYTPEADSAKLEKHTRTVAPGKVNAKY</sequence>
<name>A0ABY4MFU7_9ACTN</name>
<dbReference type="RefSeq" id="WP_248866507.1">
    <property type="nucleotide sequence ID" value="NZ_CP086322.1"/>
</dbReference>
<keyword evidence="2" id="KW-1185">Reference proteome</keyword>
<proteinExistence type="predicted"/>
<evidence type="ECO:0000313" key="1">
    <source>
        <dbReference type="EMBL" id="UQA95594.1"/>
    </source>
</evidence>
<evidence type="ECO:0008006" key="3">
    <source>
        <dbReference type="Google" id="ProtNLM"/>
    </source>
</evidence>
<protein>
    <recommendedName>
        <fullName evidence="3">WXG100 family type VII secretion target</fullName>
    </recommendedName>
</protein>
<reference evidence="1" key="1">
    <citation type="submission" date="2021-10" db="EMBL/GenBank/DDBJ databases">
        <title>Streptomyces nigrumlapis sp.nov.,an antimicrobial producing actinobacterium isolated from Black Gobi rocks.</title>
        <authorList>
            <person name="Wen Y."/>
            <person name="Zhang W."/>
            <person name="Liu X.G."/>
        </authorList>
    </citation>
    <scope>NUCLEOTIDE SEQUENCE</scope>
    <source>
        <strain evidence="1">ST13-2-2</strain>
    </source>
</reference>
<accession>A0ABY4MFU7</accession>
<dbReference type="EMBL" id="CP086322">
    <property type="protein sequence ID" value="UQA95594.1"/>
    <property type="molecule type" value="Genomic_DNA"/>
</dbReference>
<dbReference type="Proteomes" id="UP000830115">
    <property type="component" value="Chromosome"/>
</dbReference>
<gene>
    <name evidence="1" type="ORF">K9S39_30390</name>
</gene>
<evidence type="ECO:0000313" key="2">
    <source>
        <dbReference type="Proteomes" id="UP000830115"/>
    </source>
</evidence>
<organism evidence="1 2">
    <name type="scientific">Streptomyces halobius</name>
    <dbReference type="NCBI Taxonomy" id="2879846"/>
    <lineage>
        <taxon>Bacteria</taxon>
        <taxon>Bacillati</taxon>
        <taxon>Actinomycetota</taxon>
        <taxon>Actinomycetes</taxon>
        <taxon>Kitasatosporales</taxon>
        <taxon>Streptomycetaceae</taxon>
        <taxon>Streptomyces</taxon>
    </lineage>
</organism>